<feature type="chain" id="PRO_5041421382" evidence="4">
    <location>
        <begin position="18"/>
        <end position="161"/>
    </location>
</feature>
<evidence type="ECO:0000259" key="5">
    <source>
        <dbReference type="Pfam" id="PF03968"/>
    </source>
</evidence>
<dbReference type="GO" id="GO:0017089">
    <property type="term" value="F:glycolipid transfer activity"/>
    <property type="evidence" value="ECO:0007669"/>
    <property type="project" value="TreeGrafter"/>
</dbReference>
<dbReference type="RefSeq" id="WP_265134819.1">
    <property type="nucleotide sequence ID" value="NZ_FXTX01000020.1"/>
</dbReference>
<evidence type="ECO:0000313" key="6">
    <source>
        <dbReference type="EMBL" id="SMP20003.1"/>
    </source>
</evidence>
<dbReference type="PANTHER" id="PTHR36504:SF1">
    <property type="entry name" value="LIPOPOLYSACCHARIDE EXPORT SYSTEM PROTEIN LPTA"/>
    <property type="match status" value="1"/>
</dbReference>
<evidence type="ECO:0000256" key="3">
    <source>
        <dbReference type="ARBA" id="ARBA00022764"/>
    </source>
</evidence>
<dbReference type="GO" id="GO:0009279">
    <property type="term" value="C:cell outer membrane"/>
    <property type="evidence" value="ECO:0007669"/>
    <property type="project" value="TreeGrafter"/>
</dbReference>
<organism evidence="6 7">
    <name type="scientific">Venenivibrio stagnispumantis</name>
    <dbReference type="NCBI Taxonomy" id="407998"/>
    <lineage>
        <taxon>Bacteria</taxon>
        <taxon>Pseudomonadati</taxon>
        <taxon>Aquificota</taxon>
        <taxon>Aquificia</taxon>
        <taxon>Aquificales</taxon>
        <taxon>Hydrogenothermaceae</taxon>
        <taxon>Venenivibrio</taxon>
    </lineage>
</organism>
<dbReference type="EMBL" id="FXTX01000020">
    <property type="protein sequence ID" value="SMP20003.1"/>
    <property type="molecule type" value="Genomic_DNA"/>
</dbReference>
<feature type="domain" description="Organic solvent tolerance-like N-terminal" evidence="5">
    <location>
        <begin position="28"/>
        <end position="131"/>
    </location>
</feature>
<keyword evidence="1" id="KW-0813">Transport</keyword>
<dbReference type="InterPro" id="IPR005653">
    <property type="entry name" value="OstA-like_N"/>
</dbReference>
<dbReference type="AlphaFoldDB" id="A0AA45WP10"/>
<name>A0AA45WP10_9AQUI</name>
<evidence type="ECO:0000256" key="1">
    <source>
        <dbReference type="ARBA" id="ARBA00022448"/>
    </source>
</evidence>
<keyword evidence="7" id="KW-1185">Reference proteome</keyword>
<dbReference type="NCBIfam" id="TIGR03002">
    <property type="entry name" value="outer_YhbN_LptA"/>
    <property type="match status" value="1"/>
</dbReference>
<dbReference type="Proteomes" id="UP001157947">
    <property type="component" value="Unassembled WGS sequence"/>
</dbReference>
<evidence type="ECO:0000256" key="4">
    <source>
        <dbReference type="SAM" id="SignalP"/>
    </source>
</evidence>
<protein>
    <submittedName>
        <fullName evidence="6">Lipopolysaccharide export system protein LptA</fullName>
    </submittedName>
</protein>
<comment type="caution">
    <text evidence="6">The sequence shown here is derived from an EMBL/GenBank/DDBJ whole genome shotgun (WGS) entry which is preliminary data.</text>
</comment>
<dbReference type="PANTHER" id="PTHR36504">
    <property type="entry name" value="LIPOPOLYSACCHARIDE EXPORT SYSTEM PROTEIN LPTA"/>
    <property type="match status" value="1"/>
</dbReference>
<evidence type="ECO:0000313" key="7">
    <source>
        <dbReference type="Proteomes" id="UP001157947"/>
    </source>
</evidence>
<keyword evidence="3" id="KW-0574">Periplasm</keyword>
<dbReference type="Gene3D" id="2.60.450.10">
    <property type="entry name" value="Lipopolysaccharide (LPS) transport protein A like domain"/>
    <property type="match status" value="1"/>
</dbReference>
<keyword evidence="2 4" id="KW-0732">Signal</keyword>
<sequence length="161" mass="18565">MKKILIFLLILANIAFGQENKKSEPVIINADKLEYNNKEKVAIYTGNVDVKKGNMQLKADIVKIFLDEKSDVSRILAIGNVWFQKEDKWGKAKEGEYIKSQDMIILRGDAELHQADNVVEGDEIRYIISEEKSFVDKKTKRVRTIFFPKEKTDGKENKQSK</sequence>
<proteinExistence type="predicted"/>
<dbReference type="GO" id="GO:0030288">
    <property type="term" value="C:outer membrane-bounded periplasmic space"/>
    <property type="evidence" value="ECO:0007669"/>
    <property type="project" value="TreeGrafter"/>
</dbReference>
<dbReference type="GO" id="GO:0015920">
    <property type="term" value="P:lipopolysaccharide transport"/>
    <property type="evidence" value="ECO:0007669"/>
    <property type="project" value="InterPro"/>
</dbReference>
<dbReference type="GO" id="GO:0001530">
    <property type="term" value="F:lipopolysaccharide binding"/>
    <property type="evidence" value="ECO:0007669"/>
    <property type="project" value="InterPro"/>
</dbReference>
<dbReference type="InterPro" id="IPR052037">
    <property type="entry name" value="LPS_export_LptA"/>
</dbReference>
<dbReference type="InterPro" id="IPR014340">
    <property type="entry name" value="LptA"/>
</dbReference>
<accession>A0AA45WP10</accession>
<gene>
    <name evidence="6" type="ORF">SAMN06264868_1206</name>
</gene>
<feature type="signal peptide" evidence="4">
    <location>
        <begin position="1"/>
        <end position="17"/>
    </location>
</feature>
<reference evidence="6" key="1">
    <citation type="submission" date="2017-05" db="EMBL/GenBank/DDBJ databases">
        <authorList>
            <person name="Varghese N."/>
            <person name="Submissions S."/>
        </authorList>
    </citation>
    <scope>NUCLEOTIDE SEQUENCE</scope>
    <source>
        <strain evidence="6">DSM 18763</strain>
    </source>
</reference>
<dbReference type="Pfam" id="PF03968">
    <property type="entry name" value="LptD_N"/>
    <property type="match status" value="1"/>
</dbReference>
<evidence type="ECO:0000256" key="2">
    <source>
        <dbReference type="ARBA" id="ARBA00022729"/>
    </source>
</evidence>